<evidence type="ECO:0000313" key="5">
    <source>
        <dbReference type="EMBL" id="NEC24594.1"/>
    </source>
</evidence>
<comment type="caution">
    <text evidence="5">The sequence shown here is derived from an EMBL/GenBank/DDBJ whole genome shotgun (WGS) entry which is preliminary data.</text>
</comment>
<dbReference type="PANTHER" id="PTHR44846">
    <property type="entry name" value="MANNOSYL-D-GLYCERATE TRANSPORT/METABOLISM SYSTEM REPRESSOR MNGR-RELATED"/>
    <property type="match status" value="1"/>
</dbReference>
<dbReference type="InterPro" id="IPR011663">
    <property type="entry name" value="UTRA"/>
</dbReference>
<dbReference type="Pfam" id="PF07702">
    <property type="entry name" value="UTRA"/>
    <property type="match status" value="1"/>
</dbReference>
<dbReference type="SUPFAM" id="SSF64288">
    <property type="entry name" value="Chorismate lyase-like"/>
    <property type="match status" value="1"/>
</dbReference>
<protein>
    <submittedName>
        <fullName evidence="5">GntR family transcriptional regulator</fullName>
    </submittedName>
</protein>
<feature type="domain" description="HTH gntR-type" evidence="4">
    <location>
        <begin position="8"/>
        <end position="76"/>
    </location>
</feature>
<dbReference type="RefSeq" id="WP_164209371.1">
    <property type="nucleotide sequence ID" value="NZ_JAAGMP010001851.1"/>
</dbReference>
<sequence length="251" mass="27350">MTDGAAAAHPYQRVAAALRDRIDRGLWPTGHRLPSRSALALEFAVGENVVRRALELLVAEGSLEGRAGSGTYVRLRQERRIMLRSLISQSRAGIAPHGFEGTWEAESVARVPPPAPVARRLRLTDGELCVRTAYEFLAPDRRPVMLTTSWEPMALTGKTVVVLPEGGPLAGQGVVARMSHIGITVTRAVERIHPVRVDRPQAELLGIATGAQATSIQRTHYDTGGRPVETADIVVPAEHWEIAYEIQIQLT</sequence>
<name>A0A7K3SAN2_9ACTN</name>
<dbReference type="CDD" id="cd07377">
    <property type="entry name" value="WHTH_GntR"/>
    <property type="match status" value="1"/>
</dbReference>
<keyword evidence="2" id="KW-0238">DNA-binding</keyword>
<keyword evidence="3" id="KW-0804">Transcription</keyword>
<proteinExistence type="predicted"/>
<dbReference type="AlphaFoldDB" id="A0A7K3SAN2"/>
<dbReference type="InterPro" id="IPR036390">
    <property type="entry name" value="WH_DNA-bd_sf"/>
</dbReference>
<accession>A0A7K3SAN2</accession>
<keyword evidence="1" id="KW-0805">Transcription regulation</keyword>
<dbReference type="PROSITE" id="PS50949">
    <property type="entry name" value="HTH_GNTR"/>
    <property type="match status" value="1"/>
</dbReference>
<dbReference type="GO" id="GO:0003677">
    <property type="term" value="F:DNA binding"/>
    <property type="evidence" value="ECO:0007669"/>
    <property type="project" value="UniProtKB-KW"/>
</dbReference>
<evidence type="ECO:0000256" key="2">
    <source>
        <dbReference type="ARBA" id="ARBA00023125"/>
    </source>
</evidence>
<dbReference type="EMBL" id="JAAGMP010001851">
    <property type="protein sequence ID" value="NEC24594.1"/>
    <property type="molecule type" value="Genomic_DNA"/>
</dbReference>
<dbReference type="GO" id="GO:0045892">
    <property type="term" value="P:negative regulation of DNA-templated transcription"/>
    <property type="evidence" value="ECO:0007669"/>
    <property type="project" value="TreeGrafter"/>
</dbReference>
<dbReference type="Pfam" id="PF00392">
    <property type="entry name" value="GntR"/>
    <property type="match status" value="1"/>
</dbReference>
<dbReference type="Proteomes" id="UP000469670">
    <property type="component" value="Unassembled WGS sequence"/>
</dbReference>
<dbReference type="InterPro" id="IPR050679">
    <property type="entry name" value="Bact_HTH_transcr_reg"/>
</dbReference>
<evidence type="ECO:0000313" key="6">
    <source>
        <dbReference type="Proteomes" id="UP000469670"/>
    </source>
</evidence>
<dbReference type="SMART" id="SM00345">
    <property type="entry name" value="HTH_GNTR"/>
    <property type="match status" value="1"/>
</dbReference>
<evidence type="ECO:0000256" key="1">
    <source>
        <dbReference type="ARBA" id="ARBA00023015"/>
    </source>
</evidence>
<gene>
    <name evidence="5" type="ORF">G3I50_41075</name>
</gene>
<evidence type="ECO:0000259" key="4">
    <source>
        <dbReference type="PROSITE" id="PS50949"/>
    </source>
</evidence>
<dbReference type="Gene3D" id="3.40.1410.10">
    <property type="entry name" value="Chorismate lyase-like"/>
    <property type="match status" value="1"/>
</dbReference>
<dbReference type="InterPro" id="IPR036388">
    <property type="entry name" value="WH-like_DNA-bd_sf"/>
</dbReference>
<reference evidence="5 6" key="1">
    <citation type="submission" date="2020-01" db="EMBL/GenBank/DDBJ databases">
        <title>Insect and environment-associated Actinomycetes.</title>
        <authorList>
            <person name="Currrie C."/>
            <person name="Chevrette M."/>
            <person name="Carlson C."/>
            <person name="Stubbendieck R."/>
            <person name="Wendt-Pienkowski E."/>
        </authorList>
    </citation>
    <scope>NUCLEOTIDE SEQUENCE [LARGE SCALE GENOMIC DNA]</scope>
    <source>
        <strain evidence="5 6">SID7590</strain>
    </source>
</reference>
<dbReference type="GO" id="GO:0003700">
    <property type="term" value="F:DNA-binding transcription factor activity"/>
    <property type="evidence" value="ECO:0007669"/>
    <property type="project" value="InterPro"/>
</dbReference>
<organism evidence="5 6">
    <name type="scientific">Streptomyces parvus</name>
    <dbReference type="NCBI Taxonomy" id="66428"/>
    <lineage>
        <taxon>Bacteria</taxon>
        <taxon>Bacillati</taxon>
        <taxon>Actinomycetota</taxon>
        <taxon>Actinomycetes</taxon>
        <taxon>Kitasatosporales</taxon>
        <taxon>Streptomycetaceae</taxon>
        <taxon>Streptomyces</taxon>
    </lineage>
</organism>
<dbReference type="SMART" id="SM00866">
    <property type="entry name" value="UTRA"/>
    <property type="match status" value="1"/>
</dbReference>
<evidence type="ECO:0000256" key="3">
    <source>
        <dbReference type="ARBA" id="ARBA00023163"/>
    </source>
</evidence>
<dbReference type="Gene3D" id="1.10.10.10">
    <property type="entry name" value="Winged helix-like DNA-binding domain superfamily/Winged helix DNA-binding domain"/>
    <property type="match status" value="1"/>
</dbReference>
<dbReference type="InterPro" id="IPR000524">
    <property type="entry name" value="Tscrpt_reg_HTH_GntR"/>
</dbReference>
<dbReference type="SUPFAM" id="SSF46785">
    <property type="entry name" value="Winged helix' DNA-binding domain"/>
    <property type="match status" value="1"/>
</dbReference>
<dbReference type="InterPro" id="IPR028978">
    <property type="entry name" value="Chorismate_lyase_/UTRA_dom_sf"/>
</dbReference>
<dbReference type="PANTHER" id="PTHR44846:SF17">
    <property type="entry name" value="GNTR-FAMILY TRANSCRIPTIONAL REGULATOR"/>
    <property type="match status" value="1"/>
</dbReference>